<keyword evidence="1" id="KW-1133">Transmembrane helix</keyword>
<name>A0A829LZ80_LIMFE</name>
<dbReference type="NCBIfam" id="NF041285">
    <property type="entry name" value="ABC_SBP_TrpX"/>
    <property type="match status" value="1"/>
</dbReference>
<feature type="transmembrane region" description="Helical" evidence="1">
    <location>
        <begin position="53"/>
        <end position="69"/>
    </location>
</feature>
<reference evidence="3" key="1">
    <citation type="submission" date="2013-10" db="EMBL/GenBank/DDBJ databases">
        <title>Draft genome sequence of Lactobacillus fermentum NB-22.</title>
        <authorList>
            <person name="Chaplin A.V."/>
            <person name="Shkoporov A.N."/>
            <person name="Khokhlova E.V."/>
            <person name="Efimov B.A."/>
            <person name="Kafarskaia L.I."/>
        </authorList>
    </citation>
    <scope>NUCLEOTIDE SEQUENCE [LARGE SCALE GENOMIC DNA]</scope>
    <source>
        <strain evidence="3">NB-22</strain>
    </source>
</reference>
<dbReference type="InterPro" id="IPR028082">
    <property type="entry name" value="Peripla_BP_I"/>
</dbReference>
<dbReference type="PANTHER" id="PTHR35271:SF1">
    <property type="entry name" value="ABC TRANSPORTER, SUBSTRATE-BINDING LIPOPROTEIN"/>
    <property type="match status" value="1"/>
</dbReference>
<gene>
    <name evidence="2" type="ORF">NB22_04695</name>
</gene>
<organism evidence="2 3">
    <name type="scientific">Limosilactobacillus fermentum NB-22</name>
    <dbReference type="NCBI Taxonomy" id="1408443"/>
    <lineage>
        <taxon>Bacteria</taxon>
        <taxon>Bacillati</taxon>
        <taxon>Bacillota</taxon>
        <taxon>Bacilli</taxon>
        <taxon>Lactobacillales</taxon>
        <taxon>Lactobacillaceae</taxon>
        <taxon>Limosilactobacillus</taxon>
    </lineage>
</organism>
<dbReference type="CDD" id="cd06325">
    <property type="entry name" value="PBP1_ABC_unchar_transporter"/>
    <property type="match status" value="1"/>
</dbReference>
<sequence>MQPGIFQIASVPASKHTLALVRIHVRAFLFSQKGPVKRGPLLFWKGEKSMKRMYTLIVLLVAFLGVAFFKEGGSLTTTSKPKIGVLTLMHHPALDQIYKGFVDELAKEGYKDGKNVTIEYQNAQGDQSNLKTMATKLVNDHSTVLFGITTPASQALANATTKIPIVLGAVTDPKGAGLIKNDKKPGGNITGISNQAPVADQLRLVHQFMPNAKTLGIIYTSSDPSAESEHKQFVAQAKKMGLNLKSYSIANSNDLDQVSQQMLSEVDAVIVPTDNTIAGAMQTLVKNADAANKPVFPAADTMVKDGGVATYSINQYKLGVAGAKVVVAILKGKAKPETTAIEYIRHGEPVLNLKQANKLGLKVPKAFEKAAEDHGEVFK</sequence>
<keyword evidence="1" id="KW-0472">Membrane</keyword>
<dbReference type="InterPro" id="IPR007487">
    <property type="entry name" value="ABC_transpt-TYRBP-like"/>
</dbReference>
<protein>
    <submittedName>
        <fullName evidence="2">Peptide ABC transporter substrate-binding protein</fullName>
    </submittedName>
</protein>
<dbReference type="Gene3D" id="3.40.50.2300">
    <property type="match status" value="2"/>
</dbReference>
<dbReference type="EMBL" id="AYHA01000088">
    <property type="protein sequence ID" value="ESS01432.1"/>
    <property type="molecule type" value="Genomic_DNA"/>
</dbReference>
<dbReference type="Pfam" id="PF04392">
    <property type="entry name" value="ABC_sub_bind"/>
    <property type="match status" value="1"/>
</dbReference>
<evidence type="ECO:0000313" key="3">
    <source>
        <dbReference type="Proteomes" id="UP000018412"/>
    </source>
</evidence>
<keyword evidence="1" id="KW-0812">Transmembrane</keyword>
<dbReference type="Proteomes" id="UP000018412">
    <property type="component" value="Unassembled WGS sequence"/>
</dbReference>
<reference evidence="2 3" key="2">
    <citation type="journal article" date="2015" name="Genome Announc.">
        <title>Draft Genome Sequence of Lactobacillus fermentum NB-22.</title>
        <authorList>
            <person name="Chaplin A.V."/>
            <person name="Shkoporov A.N."/>
            <person name="Efimov B.A."/>
            <person name="Pikina A.P."/>
            <person name="Borisova O.Y."/>
            <person name="Gladko I.A."/>
            <person name="Postnikova E.A."/>
            <person name="Lordkipanidze A.E."/>
            <person name="Kafarskaia L.I."/>
        </authorList>
    </citation>
    <scope>NUCLEOTIDE SEQUENCE [LARGE SCALE GENOMIC DNA]</scope>
    <source>
        <strain evidence="2 3">NB-22</strain>
    </source>
</reference>
<accession>A0A829LZ80</accession>
<proteinExistence type="predicted"/>
<dbReference type="SUPFAM" id="SSF53822">
    <property type="entry name" value="Periplasmic binding protein-like I"/>
    <property type="match status" value="1"/>
</dbReference>
<evidence type="ECO:0000256" key="1">
    <source>
        <dbReference type="SAM" id="Phobius"/>
    </source>
</evidence>
<dbReference type="InterPro" id="IPR047776">
    <property type="entry name" value="ABC_SBP_TrpX-like"/>
</dbReference>
<dbReference type="AlphaFoldDB" id="A0A829LZ80"/>
<dbReference type="PANTHER" id="PTHR35271">
    <property type="entry name" value="ABC TRANSPORTER, SUBSTRATE-BINDING LIPOPROTEIN-RELATED"/>
    <property type="match status" value="1"/>
</dbReference>
<comment type="caution">
    <text evidence="2">The sequence shown here is derived from an EMBL/GenBank/DDBJ whole genome shotgun (WGS) entry which is preliminary data.</text>
</comment>
<evidence type="ECO:0000313" key="2">
    <source>
        <dbReference type="EMBL" id="ESS01432.1"/>
    </source>
</evidence>